<dbReference type="GO" id="GO:0048024">
    <property type="term" value="P:regulation of mRNA splicing, via spliceosome"/>
    <property type="evidence" value="ECO:0007669"/>
    <property type="project" value="TreeGrafter"/>
</dbReference>
<comment type="function">
    <text evidence="13">Necessary for the splicing of pre-mRNA. Has a role in the recognition of the branch site (5'-UACUAAC-3'), the pyrimidine tract and the 3'-splice site at the 3'-end of introns.</text>
</comment>
<dbReference type="PROSITE" id="PS50158">
    <property type="entry name" value="ZF_CCHC"/>
    <property type="match status" value="1"/>
</dbReference>
<keyword evidence="17" id="KW-1185">Reference proteome</keyword>
<dbReference type="Pfam" id="PF22675">
    <property type="entry name" value="KH-I_KHDC4-BBP"/>
    <property type="match status" value="1"/>
</dbReference>
<evidence type="ECO:0000256" key="13">
    <source>
        <dbReference type="RuleBase" id="RU367126"/>
    </source>
</evidence>
<dbReference type="GO" id="GO:0045131">
    <property type="term" value="F:pre-mRNA branch point binding"/>
    <property type="evidence" value="ECO:0007669"/>
    <property type="project" value="UniProtKB-UniRule"/>
</dbReference>
<dbReference type="Gene3D" id="3.30.1370.10">
    <property type="entry name" value="K Homology domain, type 1"/>
    <property type="match status" value="1"/>
</dbReference>
<keyword evidence="6 11" id="KW-0863">Zinc-finger</keyword>
<keyword evidence="5 13" id="KW-0479">Metal-binding</keyword>
<evidence type="ECO:0000259" key="15">
    <source>
        <dbReference type="PROSITE" id="PS50158"/>
    </source>
</evidence>
<dbReference type="InterPro" id="IPR036875">
    <property type="entry name" value="Znf_CCHC_sf"/>
</dbReference>
<dbReference type="GO" id="GO:0005681">
    <property type="term" value="C:spliceosomal complex"/>
    <property type="evidence" value="ECO:0007669"/>
    <property type="project" value="UniProtKB-KW"/>
</dbReference>
<evidence type="ECO:0000256" key="7">
    <source>
        <dbReference type="ARBA" id="ARBA00022833"/>
    </source>
</evidence>
<sequence>MSQDSTDRGRRKTRWSGKSARFVEFGGHQLDTVISGHLTQEQITAYQQYFRVEEISHYLRKAGKGGTSLFDCLPSKSVENYYREPSPPPQYDQSGNRINSRESRAIENLEKERHALVEIAVTSIKNYDPPLDYKKAGKTTEKLYIPVQEYPDINFVGLLLGPRGNTLRQLQEESGAKLAIRGKGSVKEGKEMDLAGSQGNEDSLHVVISADTTAMVNKAIKLTNEVIEKAISSPVGQNDFKRDQLRQLAVLNGTLRETKPFTPPESYNQQRSLVRDVTQIVCRTCGNIGHYTRDCKFRNERQASPESGPRSFEGDFQDQKRQRTNNYDSQRGLSPNQFNHGPNHGPVTHLPPIPPRANQSRNPSNQHGYIPRPGYGGEPTYRSPPPSGRPNGYDHYIPKLTQPSREAPPPPPIAKPVIPRPPPPSVITTGAVNTNPAPRKPPPPPPPTSSVKAPPPPTTSAKAPPPPPE</sequence>
<dbReference type="SUPFAM" id="SSF57756">
    <property type="entry name" value="Retrovirus zinc finger-like domains"/>
    <property type="match status" value="1"/>
</dbReference>
<dbReference type="AlphaFoldDB" id="A0AAX4H4E6"/>
<evidence type="ECO:0000256" key="5">
    <source>
        <dbReference type="ARBA" id="ARBA00022723"/>
    </source>
</evidence>
<dbReference type="Pfam" id="PF00098">
    <property type="entry name" value="zf-CCHC"/>
    <property type="match status" value="1"/>
</dbReference>
<dbReference type="InterPro" id="IPR004087">
    <property type="entry name" value="KH_dom"/>
</dbReference>
<evidence type="ECO:0000256" key="2">
    <source>
        <dbReference type="ARBA" id="ARBA00010382"/>
    </source>
</evidence>
<keyword evidence="13" id="KW-0747">Spliceosome</keyword>
<evidence type="ECO:0000256" key="4">
    <source>
        <dbReference type="ARBA" id="ARBA00022664"/>
    </source>
</evidence>
<evidence type="ECO:0000256" key="14">
    <source>
        <dbReference type="SAM" id="MobiDB-lite"/>
    </source>
</evidence>
<dbReference type="PANTHER" id="PTHR11208:SF45">
    <property type="entry name" value="SPLICING FACTOR 1"/>
    <property type="match status" value="1"/>
</dbReference>
<feature type="compositionally biased region" description="Polar residues" evidence="14">
    <location>
        <begin position="324"/>
        <end position="340"/>
    </location>
</feature>
<comment type="subcellular location">
    <subcellularLocation>
        <location evidence="1 13">Nucleus</location>
    </subcellularLocation>
</comment>
<evidence type="ECO:0000256" key="10">
    <source>
        <dbReference type="ARBA" id="ARBA00023242"/>
    </source>
</evidence>
<keyword evidence="4 13" id="KW-0507">mRNA processing</keyword>
<dbReference type="InterPro" id="IPR047086">
    <property type="entry name" value="SF1-HH_sf"/>
</dbReference>
<evidence type="ECO:0000256" key="3">
    <source>
        <dbReference type="ARBA" id="ARBA00017984"/>
    </source>
</evidence>
<dbReference type="InterPro" id="IPR036612">
    <property type="entry name" value="KH_dom_type_1_sf"/>
</dbReference>
<organism evidence="16 17">
    <name type="scientific">Australozyma saopauloensis</name>
    <dbReference type="NCBI Taxonomy" id="291208"/>
    <lineage>
        <taxon>Eukaryota</taxon>
        <taxon>Fungi</taxon>
        <taxon>Dikarya</taxon>
        <taxon>Ascomycota</taxon>
        <taxon>Saccharomycotina</taxon>
        <taxon>Pichiomycetes</taxon>
        <taxon>Metschnikowiaceae</taxon>
        <taxon>Australozyma</taxon>
    </lineage>
</organism>
<proteinExistence type="inferred from homology"/>
<dbReference type="CDD" id="cd02395">
    <property type="entry name" value="KH-I_BBP"/>
    <property type="match status" value="1"/>
</dbReference>
<dbReference type="SMART" id="SM00322">
    <property type="entry name" value="KH"/>
    <property type="match status" value="1"/>
</dbReference>
<dbReference type="GeneID" id="88171145"/>
<dbReference type="EMBL" id="CP138894">
    <property type="protein sequence ID" value="WPK22857.1"/>
    <property type="molecule type" value="Genomic_DNA"/>
</dbReference>
<dbReference type="InterPro" id="IPR032570">
    <property type="entry name" value="SF1-HH"/>
</dbReference>
<dbReference type="InterPro" id="IPR001878">
    <property type="entry name" value="Znf_CCHC"/>
</dbReference>
<evidence type="ECO:0000256" key="12">
    <source>
        <dbReference type="PROSITE-ProRule" id="PRU00117"/>
    </source>
</evidence>
<dbReference type="GO" id="GO:0008270">
    <property type="term" value="F:zinc ion binding"/>
    <property type="evidence" value="ECO:0007669"/>
    <property type="project" value="UniProtKB-UniRule"/>
</dbReference>
<evidence type="ECO:0000256" key="9">
    <source>
        <dbReference type="ARBA" id="ARBA00023187"/>
    </source>
</evidence>
<feature type="region of interest" description="Disordered" evidence="14">
    <location>
        <begin position="299"/>
        <end position="469"/>
    </location>
</feature>
<evidence type="ECO:0000313" key="17">
    <source>
        <dbReference type="Proteomes" id="UP001338582"/>
    </source>
</evidence>
<name>A0AAX4H4E6_9ASCO</name>
<accession>A0AAX4H4E6</accession>
<dbReference type="PROSITE" id="PS50084">
    <property type="entry name" value="KH_TYPE_1"/>
    <property type="match status" value="1"/>
</dbReference>
<keyword evidence="10 13" id="KW-0539">Nucleus</keyword>
<protein>
    <recommendedName>
        <fullName evidence="3 13">Branchpoint-bridging protein</fullName>
    </recommendedName>
</protein>
<dbReference type="PANTHER" id="PTHR11208">
    <property type="entry name" value="RNA-BINDING PROTEIN RELATED"/>
    <property type="match status" value="1"/>
</dbReference>
<keyword evidence="9 13" id="KW-0508">mRNA splicing</keyword>
<dbReference type="InterPro" id="IPR045071">
    <property type="entry name" value="BBP-like"/>
</dbReference>
<evidence type="ECO:0000313" key="16">
    <source>
        <dbReference type="EMBL" id="WPK22857.1"/>
    </source>
</evidence>
<evidence type="ECO:0000256" key="8">
    <source>
        <dbReference type="ARBA" id="ARBA00022884"/>
    </source>
</evidence>
<dbReference type="Gene3D" id="6.10.140.1790">
    <property type="match status" value="1"/>
</dbReference>
<feature type="domain" description="CCHC-type" evidence="15">
    <location>
        <begin position="282"/>
        <end position="296"/>
    </location>
</feature>
<dbReference type="Pfam" id="PF16275">
    <property type="entry name" value="SF1-HH"/>
    <property type="match status" value="1"/>
</dbReference>
<feature type="compositionally biased region" description="Pro residues" evidence="14">
    <location>
        <begin position="438"/>
        <end position="469"/>
    </location>
</feature>
<dbReference type="SUPFAM" id="SSF54791">
    <property type="entry name" value="Eukaryotic type KH-domain (KH-domain type I)"/>
    <property type="match status" value="1"/>
</dbReference>
<evidence type="ECO:0000256" key="1">
    <source>
        <dbReference type="ARBA" id="ARBA00004123"/>
    </source>
</evidence>
<dbReference type="Proteomes" id="UP001338582">
    <property type="component" value="Chromosome 1"/>
</dbReference>
<evidence type="ECO:0000256" key="11">
    <source>
        <dbReference type="PROSITE-ProRule" id="PRU00047"/>
    </source>
</evidence>
<dbReference type="GO" id="GO:0000398">
    <property type="term" value="P:mRNA splicing, via spliceosome"/>
    <property type="evidence" value="ECO:0007669"/>
    <property type="project" value="UniProtKB-UniRule"/>
</dbReference>
<comment type="similarity">
    <text evidence="2 13">Belongs to the BBP/SF1 family.</text>
</comment>
<dbReference type="KEGG" id="asau:88171145"/>
<evidence type="ECO:0000256" key="6">
    <source>
        <dbReference type="ARBA" id="ARBA00022771"/>
    </source>
</evidence>
<keyword evidence="8 12" id="KW-0694">RNA-binding</keyword>
<reference evidence="16 17" key="1">
    <citation type="submission" date="2023-10" db="EMBL/GenBank/DDBJ databases">
        <title>Draft Genome Sequence of Candida saopaulonensis from a very Premature Infant with Sepsis.</title>
        <authorList>
            <person name="Ning Y."/>
            <person name="Dai R."/>
            <person name="Xiao M."/>
            <person name="Xu Y."/>
            <person name="Yan Q."/>
            <person name="Zhang L."/>
        </authorList>
    </citation>
    <scope>NUCLEOTIDE SEQUENCE [LARGE SCALE GENOMIC DNA]</scope>
    <source>
        <strain evidence="16 17">19XY460</strain>
    </source>
</reference>
<dbReference type="GO" id="GO:0003729">
    <property type="term" value="F:mRNA binding"/>
    <property type="evidence" value="ECO:0007669"/>
    <property type="project" value="TreeGrafter"/>
</dbReference>
<feature type="compositionally biased region" description="Polar residues" evidence="14">
    <location>
        <begin position="357"/>
        <end position="367"/>
    </location>
</feature>
<gene>
    <name evidence="16" type="ORF">PUMCH_000076</name>
</gene>
<dbReference type="RefSeq" id="XP_062875244.1">
    <property type="nucleotide sequence ID" value="XM_063019174.1"/>
</dbReference>
<keyword evidence="7 13" id="KW-0862">Zinc</keyword>
<feature type="compositionally biased region" description="Pro residues" evidence="14">
    <location>
        <begin position="406"/>
        <end position="425"/>
    </location>
</feature>
<dbReference type="InterPro" id="IPR055256">
    <property type="entry name" value="KH_1_KHDC4/BBP-like"/>
</dbReference>